<accession>A0A9P6I7R2</accession>
<comment type="caution">
    <text evidence="2">The sequence shown here is derived from an EMBL/GenBank/DDBJ whole genome shotgun (WGS) entry which is preliminary data.</text>
</comment>
<name>A0A9P6I7R2_9PEZI</name>
<gene>
    <name evidence="2" type="ORF">CkaCkLH20_09024</name>
</gene>
<sequence length="507" mass="57895">MEVVGGAAAVAQLIGLCAKCIQTTTQVIESYQDAPIQIHQLATKIDWLQFCIGQIRDLGEGLPDEDFDKLLPAPHRLMLLVLLQRHYDQLLNIEGVGSGTKGSGKRPKLRWALLDKRKTAGIMQGLEEIQQMLMLTLTIMNSRLTTLSHTFVGLLSLSHSALVPAFETRSQEIMNSLKSFHDKQEYNPWSEFWWKLSGYMPMTYLFDKDRLNDWDFEAMVTAIEHFALHGAGVSASLSPPLHSEISLNCKWHKQIGLKCEDIARSWSYFPSDEPIHGDACTLPTYDDFIERDDRRLPRVPICVSKDGWIKKTSHTPRTYDEVALSTSTNWVCCDNRLQLAIDDEPGQKRNNEDGNEISHEEDDETVDKAEGNRRPGSFASLISTQEGRRHLLRFPLVKALCCALQRVGYRVDMDDEGDLWYDDDDGDPYFDAVEDLRDLDHEPGPLGGTCRICRNPREYGLGHILDKIENDLVEWRHERQKFVERGVLQEDDYVWPSWTRRGGYQGT</sequence>
<feature type="region of interest" description="Disordered" evidence="1">
    <location>
        <begin position="343"/>
        <end position="378"/>
    </location>
</feature>
<protein>
    <submittedName>
        <fullName evidence="2">Uncharacterized protein</fullName>
    </submittedName>
</protein>
<reference evidence="2" key="2">
    <citation type="submission" date="2020-11" db="EMBL/GenBank/DDBJ databases">
        <title>Whole genome sequencing of Colletotrichum sp.</title>
        <authorList>
            <person name="Li H."/>
        </authorList>
    </citation>
    <scope>NUCLEOTIDE SEQUENCE</scope>
    <source>
        <strain evidence="2">CkLH20</strain>
    </source>
</reference>
<reference evidence="2" key="1">
    <citation type="submission" date="2020-03" db="EMBL/GenBank/DDBJ databases">
        <authorList>
            <person name="He L."/>
        </authorList>
    </citation>
    <scope>NUCLEOTIDE SEQUENCE</scope>
    <source>
        <strain evidence="2">CkLH20</strain>
    </source>
</reference>
<dbReference type="AlphaFoldDB" id="A0A9P6I7R2"/>
<organism evidence="2 3">
    <name type="scientific">Colletotrichum karsti</name>
    <dbReference type="NCBI Taxonomy" id="1095194"/>
    <lineage>
        <taxon>Eukaryota</taxon>
        <taxon>Fungi</taxon>
        <taxon>Dikarya</taxon>
        <taxon>Ascomycota</taxon>
        <taxon>Pezizomycotina</taxon>
        <taxon>Sordariomycetes</taxon>
        <taxon>Hypocreomycetidae</taxon>
        <taxon>Glomerellales</taxon>
        <taxon>Glomerellaceae</taxon>
        <taxon>Colletotrichum</taxon>
        <taxon>Colletotrichum boninense species complex</taxon>
    </lineage>
</organism>
<dbReference type="GeneID" id="62164813"/>
<evidence type="ECO:0000313" key="3">
    <source>
        <dbReference type="Proteomes" id="UP000781932"/>
    </source>
</evidence>
<feature type="compositionally biased region" description="Basic and acidic residues" evidence="1">
    <location>
        <begin position="345"/>
        <end position="358"/>
    </location>
</feature>
<dbReference type="RefSeq" id="XP_038743026.1">
    <property type="nucleotide sequence ID" value="XM_038891739.1"/>
</dbReference>
<evidence type="ECO:0000256" key="1">
    <source>
        <dbReference type="SAM" id="MobiDB-lite"/>
    </source>
</evidence>
<dbReference type="Proteomes" id="UP000781932">
    <property type="component" value="Unassembled WGS sequence"/>
</dbReference>
<keyword evidence="3" id="KW-1185">Reference proteome</keyword>
<proteinExistence type="predicted"/>
<dbReference type="EMBL" id="JAATWM020000031">
    <property type="protein sequence ID" value="KAF9873565.1"/>
    <property type="molecule type" value="Genomic_DNA"/>
</dbReference>
<evidence type="ECO:0000313" key="2">
    <source>
        <dbReference type="EMBL" id="KAF9873565.1"/>
    </source>
</evidence>
<dbReference type="OrthoDB" id="4835044at2759"/>